<reference evidence="1" key="1">
    <citation type="submission" date="2020-04" db="EMBL/GenBank/DDBJ databases">
        <authorList>
            <person name="Alioto T."/>
            <person name="Alioto T."/>
            <person name="Gomez Garrido J."/>
        </authorList>
    </citation>
    <scope>NUCLEOTIDE SEQUENCE</scope>
    <source>
        <strain evidence="1">A484AB</strain>
    </source>
</reference>
<name>A0A7D9HM95_PARCT</name>
<dbReference type="EMBL" id="CACRXK020001277">
    <property type="protein sequence ID" value="CAB3988082.1"/>
    <property type="molecule type" value="Genomic_DNA"/>
</dbReference>
<gene>
    <name evidence="1" type="ORF">PACLA_8A062512</name>
</gene>
<sequence length="254" mass="28866">MDVLSLLDILNKTFQKSDCDLQTSLSILKSIRENLDDLHQKYAIESITHLIYPECAATTVIEHGVGSKRKRTIPDKFQDSVLTDKLPIYRDMNNNLEQLRALAVEVLDNLDAEFDNRFSEFNTELCLSFATLEPSKAPFLDANKLRPLLDFIKTIPVISQKVEDLSFHKLKSECDVFRSVIQDFNARQDSLAELEFQKKKVENDAKSKKTVKPNVNKMTWTTLHGAEILQQMYLVAVTAGYSSSVVECVFSALN</sequence>
<evidence type="ECO:0000313" key="1">
    <source>
        <dbReference type="EMBL" id="CAB3988082.1"/>
    </source>
</evidence>
<keyword evidence="2" id="KW-1185">Reference proteome</keyword>
<protein>
    <submittedName>
        <fullName evidence="1">Uncharacterized protein</fullName>
    </submittedName>
</protein>
<accession>A0A7D9HM95</accession>
<evidence type="ECO:0000313" key="2">
    <source>
        <dbReference type="Proteomes" id="UP001152795"/>
    </source>
</evidence>
<organism evidence="1 2">
    <name type="scientific">Paramuricea clavata</name>
    <name type="common">Red gorgonian</name>
    <name type="synonym">Violescent sea-whip</name>
    <dbReference type="NCBI Taxonomy" id="317549"/>
    <lineage>
        <taxon>Eukaryota</taxon>
        <taxon>Metazoa</taxon>
        <taxon>Cnidaria</taxon>
        <taxon>Anthozoa</taxon>
        <taxon>Octocorallia</taxon>
        <taxon>Malacalcyonacea</taxon>
        <taxon>Plexauridae</taxon>
        <taxon>Paramuricea</taxon>
    </lineage>
</organism>
<comment type="caution">
    <text evidence="1">The sequence shown here is derived from an EMBL/GenBank/DDBJ whole genome shotgun (WGS) entry which is preliminary data.</text>
</comment>
<dbReference type="Proteomes" id="UP001152795">
    <property type="component" value="Unassembled WGS sequence"/>
</dbReference>
<dbReference type="AlphaFoldDB" id="A0A7D9HM95"/>
<proteinExistence type="predicted"/>
<dbReference type="OrthoDB" id="8963737at2759"/>